<dbReference type="InterPro" id="IPR046825">
    <property type="entry name" value="PDH_C"/>
</dbReference>
<evidence type="ECO:0000256" key="6">
    <source>
        <dbReference type="ARBA" id="ARBA00023141"/>
    </source>
</evidence>
<protein>
    <recommendedName>
        <fullName evidence="9">Prephenate dehydrogenase [NADP(+)]</fullName>
        <shortName evidence="9">PRDH</shortName>
        <ecNumber evidence="9">1.3.1.13</ecNumber>
    </recommendedName>
</protein>
<dbReference type="PANTHER" id="PTHR21363">
    <property type="entry name" value="PREPHENATE DEHYDROGENASE"/>
    <property type="match status" value="1"/>
</dbReference>
<dbReference type="EC" id="1.3.1.13" evidence="9"/>
<dbReference type="FunFam" id="3.40.50.720:FF:000339">
    <property type="entry name" value="Prephenate dehydrogenase [NADP(+)]"/>
    <property type="match status" value="1"/>
</dbReference>
<sequence>MAASTTRNVEVRGNTSRSVGLIGMGDMGKMYARCIAGAGWRVNACDRAEKYEALKGEFAEIENIHIYVNGHFVARQSDYIIYCVEAELIDAVVAAYGPSDSKAATKLGAIVGGQTSCKAPEIKAFEKHLPSDVEIVSCHSLHGPSVNPAGQPLVLIRHRSSDASFALVEQILSCFRSKFVYLTAEEHDRITADTQAVTHAAFLSMGTAWHANNQFPWEVTKWRSGIENIKINITLRIYSNKWHVYAGLAILNPAAQQQIRQYATSVTELFKLILEGKRQEFETRIRTAGEFVFGKQRDKLLLRDDILDQFSLSGVPKAERKPNSHLSLLGMVDCWWKCNIVPYDHMICSTPLFRLWLGATEYLFRQPDLLDDCIRFALDDDSFRSDDLEFTFAARGWSDAVSFGDFNSYRLRFEKPQEYFAPRFPEATKLGNEMIKTILQRMKSVEEAGASATTTAASAS</sequence>
<evidence type="ECO:0000259" key="10">
    <source>
        <dbReference type="PROSITE" id="PS51176"/>
    </source>
</evidence>
<evidence type="ECO:0000256" key="1">
    <source>
        <dbReference type="ARBA" id="ARBA00007964"/>
    </source>
</evidence>
<evidence type="ECO:0000313" key="11">
    <source>
        <dbReference type="EMBL" id="RPB16934.1"/>
    </source>
</evidence>
<dbReference type="InterPro" id="IPR036291">
    <property type="entry name" value="NAD(P)-bd_dom_sf"/>
</dbReference>
<keyword evidence="4 9" id="KW-0521">NADP</keyword>
<dbReference type="UniPathway" id="UPA00122">
    <property type="reaction ID" value="UER00962"/>
</dbReference>
<dbReference type="EMBL" id="ML119107">
    <property type="protein sequence ID" value="RPB16934.1"/>
    <property type="molecule type" value="Genomic_DNA"/>
</dbReference>
<keyword evidence="12" id="KW-1185">Reference proteome</keyword>
<reference evidence="11 12" key="1">
    <citation type="journal article" date="2018" name="Nat. Ecol. Evol.">
        <title>Pezizomycetes genomes reveal the molecular basis of ectomycorrhizal truffle lifestyle.</title>
        <authorList>
            <person name="Murat C."/>
            <person name="Payen T."/>
            <person name="Noel B."/>
            <person name="Kuo A."/>
            <person name="Morin E."/>
            <person name="Chen J."/>
            <person name="Kohler A."/>
            <person name="Krizsan K."/>
            <person name="Balestrini R."/>
            <person name="Da Silva C."/>
            <person name="Montanini B."/>
            <person name="Hainaut M."/>
            <person name="Levati E."/>
            <person name="Barry K.W."/>
            <person name="Belfiori B."/>
            <person name="Cichocki N."/>
            <person name="Clum A."/>
            <person name="Dockter R.B."/>
            <person name="Fauchery L."/>
            <person name="Guy J."/>
            <person name="Iotti M."/>
            <person name="Le Tacon F."/>
            <person name="Lindquist E.A."/>
            <person name="Lipzen A."/>
            <person name="Malagnac F."/>
            <person name="Mello A."/>
            <person name="Molinier V."/>
            <person name="Miyauchi S."/>
            <person name="Poulain J."/>
            <person name="Riccioni C."/>
            <person name="Rubini A."/>
            <person name="Sitrit Y."/>
            <person name="Splivallo R."/>
            <person name="Traeger S."/>
            <person name="Wang M."/>
            <person name="Zifcakova L."/>
            <person name="Wipf D."/>
            <person name="Zambonelli A."/>
            <person name="Paolocci F."/>
            <person name="Nowrousian M."/>
            <person name="Ottonello S."/>
            <person name="Baldrian P."/>
            <person name="Spatafora J.W."/>
            <person name="Henrissat B."/>
            <person name="Nagy L.G."/>
            <person name="Aury J.M."/>
            <person name="Wincker P."/>
            <person name="Grigoriev I.V."/>
            <person name="Bonfante P."/>
            <person name="Martin F.M."/>
        </authorList>
    </citation>
    <scope>NUCLEOTIDE SEQUENCE [LARGE SCALE GENOMIC DNA]</scope>
    <source>
        <strain evidence="11 12">CCBAS932</strain>
    </source>
</reference>
<dbReference type="FunFam" id="1.10.3660.10:FF:000002">
    <property type="entry name" value="Prephenate dehydrogenase [NADP(+)]"/>
    <property type="match status" value="1"/>
</dbReference>
<dbReference type="Pfam" id="PF03446">
    <property type="entry name" value="NAD_binding_2"/>
    <property type="match status" value="1"/>
</dbReference>
<dbReference type="InParanoid" id="A0A3N4L289"/>
<dbReference type="Gene3D" id="1.10.3660.10">
    <property type="entry name" value="6-phosphogluconate dehydrogenase C-terminal like domain"/>
    <property type="match status" value="2"/>
</dbReference>
<dbReference type="Pfam" id="PF20463">
    <property type="entry name" value="PDH_C"/>
    <property type="match status" value="1"/>
</dbReference>
<keyword evidence="6 9" id="KW-0057">Aromatic amino acid biosynthesis</keyword>
<keyword evidence="2 9" id="KW-0827">Tyrosine biosynthesis</keyword>
<gene>
    <name evidence="11" type="ORF">P167DRAFT_479915</name>
</gene>
<comment type="pathway">
    <text evidence="8 9">Amino-acid biosynthesis; L-tyrosine biosynthesis; (4-hydroxyphenyl)pyruvate from prephenate (NADP(+) route): step 1/1.</text>
</comment>
<dbReference type="PANTHER" id="PTHR21363:SF0">
    <property type="entry name" value="PREPHENATE DEHYDROGENASE [NADP(+)]"/>
    <property type="match status" value="1"/>
</dbReference>
<dbReference type="SUPFAM" id="SSF48179">
    <property type="entry name" value="6-phosphogluconate dehydrogenase C-terminal domain-like"/>
    <property type="match status" value="2"/>
</dbReference>
<dbReference type="InterPro" id="IPR012385">
    <property type="entry name" value="Prephenate_DH_fun"/>
</dbReference>
<dbReference type="Gene3D" id="3.40.50.720">
    <property type="entry name" value="NAD(P)-binding Rossmann-like Domain"/>
    <property type="match status" value="1"/>
</dbReference>
<evidence type="ECO:0000256" key="7">
    <source>
        <dbReference type="ARBA" id="ARBA00051295"/>
    </source>
</evidence>
<dbReference type="GO" id="GO:0070403">
    <property type="term" value="F:NAD+ binding"/>
    <property type="evidence" value="ECO:0007669"/>
    <property type="project" value="TreeGrafter"/>
</dbReference>
<dbReference type="GO" id="GO:0006571">
    <property type="term" value="P:tyrosine biosynthetic process"/>
    <property type="evidence" value="ECO:0007669"/>
    <property type="project" value="UniProtKB-UniRule"/>
</dbReference>
<evidence type="ECO:0000256" key="4">
    <source>
        <dbReference type="ARBA" id="ARBA00022857"/>
    </source>
</evidence>
<proteinExistence type="inferred from homology"/>
<dbReference type="Proteomes" id="UP000277580">
    <property type="component" value="Unassembled WGS sequence"/>
</dbReference>
<dbReference type="InterPro" id="IPR050812">
    <property type="entry name" value="Preph/Arog_dehydrog"/>
</dbReference>
<dbReference type="PIRSF" id="PIRSF036510">
    <property type="entry name" value="PDH_fung"/>
    <property type="match status" value="1"/>
</dbReference>
<evidence type="ECO:0000256" key="3">
    <source>
        <dbReference type="ARBA" id="ARBA00022605"/>
    </source>
</evidence>
<keyword evidence="5 9" id="KW-0560">Oxidoreductase</keyword>
<organism evidence="11 12">
    <name type="scientific">Morchella conica CCBAS932</name>
    <dbReference type="NCBI Taxonomy" id="1392247"/>
    <lineage>
        <taxon>Eukaryota</taxon>
        <taxon>Fungi</taxon>
        <taxon>Dikarya</taxon>
        <taxon>Ascomycota</taxon>
        <taxon>Pezizomycotina</taxon>
        <taxon>Pezizomycetes</taxon>
        <taxon>Pezizales</taxon>
        <taxon>Morchellaceae</taxon>
        <taxon>Morchella</taxon>
    </lineage>
</organism>
<accession>A0A3N4L289</accession>
<keyword evidence="3 9" id="KW-0028">Amino-acid biosynthesis</keyword>
<dbReference type="SUPFAM" id="SSF51735">
    <property type="entry name" value="NAD(P)-binding Rossmann-fold domains"/>
    <property type="match status" value="1"/>
</dbReference>
<comment type="similarity">
    <text evidence="1 9">Belongs to the prephenate/arogenate dehydrogenase family.</text>
</comment>
<dbReference type="InterPro" id="IPR006115">
    <property type="entry name" value="6PGDH_NADP-bd"/>
</dbReference>
<dbReference type="FunFam" id="1.10.3660.10:FF:000004">
    <property type="entry name" value="Prephenate dehydrogenase [NADP(+)]"/>
    <property type="match status" value="1"/>
</dbReference>
<dbReference type="FunCoup" id="A0A3N4L289">
    <property type="interactions" value="235"/>
</dbReference>
<dbReference type="InterPro" id="IPR008927">
    <property type="entry name" value="6-PGluconate_DH-like_C_sf"/>
</dbReference>
<dbReference type="GO" id="GO:0004665">
    <property type="term" value="F:prephenate dehydrogenase (NADP+) activity"/>
    <property type="evidence" value="ECO:0007669"/>
    <property type="project" value="UniProtKB-UniRule"/>
</dbReference>
<evidence type="ECO:0000256" key="5">
    <source>
        <dbReference type="ARBA" id="ARBA00023002"/>
    </source>
</evidence>
<evidence type="ECO:0000256" key="8">
    <source>
        <dbReference type="ARBA" id="ARBA00060605"/>
    </source>
</evidence>
<dbReference type="AlphaFoldDB" id="A0A3N4L289"/>
<dbReference type="GO" id="GO:0008977">
    <property type="term" value="F:prephenate dehydrogenase (NAD+) activity"/>
    <property type="evidence" value="ECO:0007669"/>
    <property type="project" value="InterPro"/>
</dbReference>
<comment type="catalytic activity">
    <reaction evidence="7 9">
        <text>prephenate + NADP(+) = 3-(4-hydroxyphenyl)pyruvate + CO2 + NADPH</text>
        <dbReference type="Rhea" id="RHEA:21640"/>
        <dbReference type="ChEBI" id="CHEBI:16526"/>
        <dbReference type="ChEBI" id="CHEBI:29934"/>
        <dbReference type="ChEBI" id="CHEBI:36242"/>
        <dbReference type="ChEBI" id="CHEBI:57783"/>
        <dbReference type="ChEBI" id="CHEBI:58349"/>
        <dbReference type="EC" id="1.3.1.13"/>
    </reaction>
</comment>
<feature type="domain" description="Prephenate/arogenate dehydrogenase" evidence="10">
    <location>
        <begin position="17"/>
        <end position="303"/>
    </location>
</feature>
<evidence type="ECO:0000256" key="9">
    <source>
        <dbReference type="PIRNR" id="PIRNR036510"/>
    </source>
</evidence>
<dbReference type="STRING" id="1392247.A0A3N4L289"/>
<evidence type="ECO:0000313" key="12">
    <source>
        <dbReference type="Proteomes" id="UP000277580"/>
    </source>
</evidence>
<dbReference type="OrthoDB" id="5399569at2759"/>
<name>A0A3N4L289_9PEZI</name>
<dbReference type="InterPro" id="IPR003099">
    <property type="entry name" value="Prephen_DH"/>
</dbReference>
<dbReference type="GO" id="GO:0050661">
    <property type="term" value="F:NADP binding"/>
    <property type="evidence" value="ECO:0007669"/>
    <property type="project" value="InterPro"/>
</dbReference>
<evidence type="ECO:0000256" key="2">
    <source>
        <dbReference type="ARBA" id="ARBA00022498"/>
    </source>
</evidence>
<dbReference type="PROSITE" id="PS51176">
    <property type="entry name" value="PDH_ADH"/>
    <property type="match status" value="1"/>
</dbReference>